<feature type="transmembrane region" description="Helical" evidence="17">
    <location>
        <begin position="92"/>
        <end position="115"/>
    </location>
</feature>
<evidence type="ECO:0000313" key="20">
    <source>
        <dbReference type="EMBL" id="AEM65296.1"/>
    </source>
</evidence>
<dbReference type="GO" id="GO:0005743">
    <property type="term" value="C:mitochondrial inner membrane"/>
    <property type="evidence" value="ECO:0007669"/>
    <property type="project" value="UniProtKB-SubCell"/>
</dbReference>
<evidence type="ECO:0000256" key="5">
    <source>
        <dbReference type="ARBA" id="ARBA00022448"/>
    </source>
</evidence>
<dbReference type="InterPro" id="IPR050175">
    <property type="entry name" value="Complex_I_Subunit_2"/>
</dbReference>
<evidence type="ECO:0000256" key="2">
    <source>
        <dbReference type="ARBA" id="ARBA00007012"/>
    </source>
</evidence>
<dbReference type="EMBL" id="JN086156">
    <property type="protein sequence ID" value="AEI53317.1"/>
    <property type="molecule type" value="Genomic_DNA"/>
</dbReference>
<feature type="transmembrane region" description="Helical" evidence="17">
    <location>
        <begin position="151"/>
        <end position="170"/>
    </location>
</feature>
<feature type="transmembrane region" description="Helical" evidence="17">
    <location>
        <begin position="325"/>
        <end position="346"/>
    </location>
</feature>
<accession>G3E3K9</accession>
<evidence type="ECO:0000256" key="7">
    <source>
        <dbReference type="ARBA" id="ARBA00022692"/>
    </source>
</evidence>
<reference evidence="20" key="1">
    <citation type="submission" date="2010-10" db="EMBL/GenBank/DDBJ databases">
        <title>Development of a PCR-based method for differentiation of tuna and related species in canned products.</title>
        <authorList>
            <person name="Martinez Ibarra C."/>
            <person name="Ishizaki S."/>
            <person name="Nagashima Y."/>
        </authorList>
    </citation>
    <scope>NUCLEOTIDE SEQUENCE</scope>
    <source>
        <tissue evidence="20">Muscle</tissue>
    </source>
</reference>
<comment type="catalytic activity">
    <reaction evidence="16 17">
        <text>a ubiquinone + NADH + 5 H(+)(in) = a ubiquinol + NAD(+) + 4 H(+)(out)</text>
        <dbReference type="Rhea" id="RHEA:29091"/>
        <dbReference type="Rhea" id="RHEA-COMP:9565"/>
        <dbReference type="Rhea" id="RHEA-COMP:9566"/>
        <dbReference type="ChEBI" id="CHEBI:15378"/>
        <dbReference type="ChEBI" id="CHEBI:16389"/>
        <dbReference type="ChEBI" id="CHEBI:17976"/>
        <dbReference type="ChEBI" id="CHEBI:57540"/>
        <dbReference type="ChEBI" id="CHEBI:57945"/>
        <dbReference type="EC" id="7.1.1.2"/>
    </reaction>
</comment>
<keyword evidence="15 17" id="KW-0472">Membrane</keyword>
<dbReference type="CTD" id="4536"/>
<gene>
    <name evidence="20" type="primary">ND2</name>
</gene>
<dbReference type="InterPro" id="IPR010933">
    <property type="entry name" value="NADH_DH_su2_C"/>
</dbReference>
<evidence type="ECO:0000256" key="3">
    <source>
        <dbReference type="ARBA" id="ARBA00012944"/>
    </source>
</evidence>
<feature type="transmembrane region" description="Helical" evidence="17">
    <location>
        <begin position="202"/>
        <end position="221"/>
    </location>
</feature>
<geneLocation type="mitochondrion" evidence="20"/>
<evidence type="ECO:0000256" key="12">
    <source>
        <dbReference type="ARBA" id="ARBA00023027"/>
    </source>
</evidence>
<dbReference type="PANTHER" id="PTHR46552">
    <property type="entry name" value="NADH-UBIQUINONE OXIDOREDUCTASE CHAIN 2"/>
    <property type="match status" value="1"/>
</dbReference>
<evidence type="ECO:0000256" key="13">
    <source>
        <dbReference type="ARBA" id="ARBA00023075"/>
    </source>
</evidence>
<dbReference type="PANTHER" id="PTHR46552:SF1">
    <property type="entry name" value="NADH-UBIQUINONE OXIDOREDUCTASE CHAIN 2"/>
    <property type="match status" value="1"/>
</dbReference>
<feature type="transmembrane region" description="Helical" evidence="17">
    <location>
        <begin position="60"/>
        <end position="80"/>
    </location>
</feature>
<evidence type="ECO:0000259" key="19">
    <source>
        <dbReference type="Pfam" id="PF06444"/>
    </source>
</evidence>
<keyword evidence="12 17" id="KW-0520">NAD</keyword>
<evidence type="ECO:0000256" key="9">
    <source>
        <dbReference type="ARBA" id="ARBA00022967"/>
    </source>
</evidence>
<comment type="subcellular location">
    <subcellularLocation>
        <location evidence="1 17">Mitochondrion inner membrane</location>
        <topology evidence="1 17">Multi-pass membrane protein</topology>
    </subcellularLocation>
</comment>
<evidence type="ECO:0000256" key="6">
    <source>
        <dbReference type="ARBA" id="ARBA00022660"/>
    </source>
</evidence>
<dbReference type="RefSeq" id="YP_007625680.1">
    <property type="nucleotide sequence ID" value="NC_020671.1"/>
</dbReference>
<feature type="transmembrane region" description="Helical" evidence="17">
    <location>
        <begin position="177"/>
        <end position="196"/>
    </location>
</feature>
<keyword evidence="13 17" id="KW-0830">Ubiquinone</keyword>
<dbReference type="InterPro" id="IPR003917">
    <property type="entry name" value="NADH_UbQ_OxRdtase_chain2"/>
</dbReference>
<evidence type="ECO:0000256" key="10">
    <source>
        <dbReference type="ARBA" id="ARBA00022982"/>
    </source>
</evidence>
<evidence type="ECO:0000256" key="14">
    <source>
        <dbReference type="ARBA" id="ARBA00023128"/>
    </source>
</evidence>
<dbReference type="Pfam" id="PF06444">
    <property type="entry name" value="NADH_dehy_S2_C"/>
    <property type="match status" value="1"/>
</dbReference>
<feature type="domain" description="NADH:quinone oxidoreductase/Mrp antiporter transmembrane" evidence="18">
    <location>
        <begin position="23"/>
        <end position="280"/>
    </location>
</feature>
<evidence type="ECO:0000256" key="16">
    <source>
        <dbReference type="ARBA" id="ARBA00049551"/>
    </source>
</evidence>
<feature type="transmembrane region" description="Helical" evidence="17">
    <location>
        <begin position="233"/>
        <end position="254"/>
    </location>
</feature>
<dbReference type="Pfam" id="PF00361">
    <property type="entry name" value="Proton_antipo_M"/>
    <property type="match status" value="1"/>
</dbReference>
<dbReference type="AlphaFoldDB" id="G3E3K9"/>
<evidence type="ECO:0000256" key="11">
    <source>
        <dbReference type="ARBA" id="ARBA00022989"/>
    </source>
</evidence>
<keyword evidence="7 17" id="KW-0812">Transmembrane</keyword>
<evidence type="ECO:0000256" key="15">
    <source>
        <dbReference type="ARBA" id="ARBA00023136"/>
    </source>
</evidence>
<keyword evidence="11 17" id="KW-1133">Transmembrane helix</keyword>
<dbReference type="EMBL" id="HQ425781">
    <property type="protein sequence ID" value="AEM65296.1"/>
    <property type="molecule type" value="Genomic_DNA"/>
</dbReference>
<keyword evidence="14 17" id="KW-0496">Mitochondrion</keyword>
<dbReference type="InterPro" id="IPR001750">
    <property type="entry name" value="ND/Mrp_TM"/>
</dbReference>
<organism evidence="20">
    <name type="scientific">Gasterochisma melampus</name>
    <name type="common">Butterfly kingfish</name>
    <dbReference type="NCBI Taxonomy" id="13537"/>
    <lineage>
        <taxon>Eukaryota</taxon>
        <taxon>Metazoa</taxon>
        <taxon>Chordata</taxon>
        <taxon>Craniata</taxon>
        <taxon>Vertebrata</taxon>
        <taxon>Euteleostomi</taxon>
        <taxon>Actinopterygii</taxon>
        <taxon>Neopterygii</taxon>
        <taxon>Teleostei</taxon>
        <taxon>Neoteleostei</taxon>
        <taxon>Acanthomorphata</taxon>
        <taxon>Pelagiaria</taxon>
        <taxon>Scombriformes</taxon>
        <taxon>Scombridae</taxon>
        <taxon>Gasterochisma</taxon>
    </lineage>
</organism>
<keyword evidence="9 17" id="KW-1278">Translocase</keyword>
<name>G3E3K9_GASME</name>
<evidence type="ECO:0000256" key="4">
    <source>
        <dbReference type="ARBA" id="ARBA00021008"/>
    </source>
</evidence>
<keyword evidence="8 17" id="KW-0999">Mitochondrion inner membrane</keyword>
<keyword evidence="5" id="KW-0813">Transport</keyword>
<feature type="domain" description="NADH dehydrogenase subunit 2 C-terminal" evidence="19">
    <location>
        <begin position="289"/>
        <end position="342"/>
    </location>
</feature>
<evidence type="ECO:0000256" key="17">
    <source>
        <dbReference type="RuleBase" id="RU003403"/>
    </source>
</evidence>
<comment type="function">
    <text evidence="17">Core subunit of the mitochondrial membrane respiratory chain NADH dehydrogenase (Complex I) which catalyzes electron transfer from NADH through the respiratory chain, using ubiquinone as an electron acceptor. Essential for the catalytic activity and assembly of complex I.</text>
</comment>
<dbReference type="GO" id="GO:0006120">
    <property type="term" value="P:mitochondrial electron transport, NADH to ubiquinone"/>
    <property type="evidence" value="ECO:0007669"/>
    <property type="project" value="InterPro"/>
</dbReference>
<feature type="transmembrane region" description="Helical" evidence="17">
    <location>
        <begin position="274"/>
        <end position="293"/>
    </location>
</feature>
<evidence type="ECO:0000256" key="8">
    <source>
        <dbReference type="ARBA" id="ARBA00022792"/>
    </source>
</evidence>
<dbReference type="GO" id="GO:0008137">
    <property type="term" value="F:NADH dehydrogenase (ubiquinone) activity"/>
    <property type="evidence" value="ECO:0007669"/>
    <property type="project" value="UniProtKB-EC"/>
</dbReference>
<keyword evidence="6 17" id="KW-0679">Respiratory chain</keyword>
<keyword evidence="10 17" id="KW-0249">Electron transport</keyword>
<dbReference type="EC" id="7.1.1.2" evidence="3 17"/>
<dbReference type="PRINTS" id="PR01436">
    <property type="entry name" value="NADHDHGNASE2"/>
</dbReference>
<proteinExistence type="inferred from homology"/>
<sequence>MNPYILATLLFGLGLGTTITFASSHWLLAWMGLEMNTLAIIPLMAQNHHPRAVEATTKYFLTQATAAAMLLFASTTNAWLTGQWNIEQMTHPIPTTMITLALALKIGLAPVHAWLPEVLQGLDLTTGLILSTWQKLAPFALLLQIHPTNPAILITLGLASTLVGGWGGLNQTQLRKILAYSSIAHLGWMMLVLQFSPSLTLLTLHTYSLMTFSTFLVFKLNKATNINSLATSWPKAPALTAITPLVLLTLEGLPPLPGFKPKWHILQELSKQDLAPMATLAALPALLSLYFYLRLSYAMALTMSPNNLPGTASWRLPSLQLTLPLALSIVATLTLLPLTPAVTAMLTL</sequence>
<protein>
    <recommendedName>
        <fullName evidence="4 17">NADH-ubiquinone oxidoreductase chain 2</fullName>
        <ecNumber evidence="3 17">7.1.1.2</ecNumber>
    </recommendedName>
</protein>
<evidence type="ECO:0000256" key="1">
    <source>
        <dbReference type="ARBA" id="ARBA00004448"/>
    </source>
</evidence>
<comment type="similarity">
    <text evidence="2 17">Belongs to the complex I subunit 2 family.</text>
</comment>
<evidence type="ECO:0000259" key="18">
    <source>
        <dbReference type="Pfam" id="PF00361"/>
    </source>
</evidence>
<dbReference type="GeneID" id="14843584"/>